<keyword evidence="8 15" id="KW-1133">Transmembrane helix</keyword>
<dbReference type="EMBL" id="JACBAD010002066">
    <property type="protein sequence ID" value="KAF7118530.1"/>
    <property type="molecule type" value="Genomic_DNA"/>
</dbReference>
<evidence type="ECO:0000256" key="5">
    <source>
        <dbReference type="ARBA" id="ARBA00022692"/>
    </source>
</evidence>
<dbReference type="PRINTS" id="PR00171">
    <property type="entry name" value="SUGRTRNSPORT"/>
</dbReference>
<keyword evidence="6" id="KW-0832">Ubl conjugation</keyword>
<keyword evidence="7" id="KW-0672">Quinate metabolism</keyword>
<dbReference type="InterPro" id="IPR020846">
    <property type="entry name" value="MFS_dom"/>
</dbReference>
<evidence type="ECO:0000256" key="4">
    <source>
        <dbReference type="ARBA" id="ARBA00022475"/>
    </source>
</evidence>
<dbReference type="Proteomes" id="UP000662466">
    <property type="component" value="Unassembled WGS sequence"/>
</dbReference>
<keyword evidence="5 15" id="KW-0812">Transmembrane</keyword>
<dbReference type="InterPro" id="IPR003663">
    <property type="entry name" value="Sugar/inositol_transpt"/>
</dbReference>
<keyword evidence="4" id="KW-1003">Cell membrane</keyword>
<dbReference type="GO" id="GO:0005886">
    <property type="term" value="C:plasma membrane"/>
    <property type="evidence" value="ECO:0007669"/>
    <property type="project" value="UniProtKB-SubCell"/>
</dbReference>
<organism evidence="18 20">
    <name type="scientific">Aspergillus hiratsukae</name>
    <dbReference type="NCBI Taxonomy" id="1194566"/>
    <lineage>
        <taxon>Eukaryota</taxon>
        <taxon>Fungi</taxon>
        <taxon>Dikarya</taxon>
        <taxon>Ascomycota</taxon>
        <taxon>Pezizomycotina</taxon>
        <taxon>Eurotiomycetes</taxon>
        <taxon>Eurotiomycetidae</taxon>
        <taxon>Eurotiales</taxon>
        <taxon>Aspergillaceae</taxon>
        <taxon>Aspergillus</taxon>
        <taxon>Aspergillus subgen. Fumigati</taxon>
    </lineage>
</organism>
<feature type="transmembrane region" description="Helical" evidence="15">
    <location>
        <begin position="435"/>
        <end position="456"/>
    </location>
</feature>
<dbReference type="InterPro" id="IPR036259">
    <property type="entry name" value="MFS_trans_sf"/>
</dbReference>
<keyword evidence="19" id="KW-1185">Reference proteome</keyword>
<dbReference type="Gene3D" id="1.20.1250.20">
    <property type="entry name" value="MFS general substrate transporter like domains"/>
    <property type="match status" value="1"/>
</dbReference>
<evidence type="ECO:0000313" key="18">
    <source>
        <dbReference type="EMBL" id="KAF7164483.1"/>
    </source>
</evidence>
<feature type="transmembrane region" description="Helical" evidence="15">
    <location>
        <begin position="371"/>
        <end position="397"/>
    </location>
</feature>
<feature type="transmembrane region" description="Helical" evidence="15">
    <location>
        <begin position="87"/>
        <end position="107"/>
    </location>
</feature>
<evidence type="ECO:0000256" key="6">
    <source>
        <dbReference type="ARBA" id="ARBA00022843"/>
    </source>
</evidence>
<dbReference type="NCBIfam" id="TIGR00879">
    <property type="entry name" value="SP"/>
    <property type="match status" value="1"/>
</dbReference>
<dbReference type="AlphaFoldDB" id="A0A8H6Q1A4"/>
<dbReference type="Pfam" id="PF00083">
    <property type="entry name" value="Sugar_tr"/>
    <property type="match status" value="1"/>
</dbReference>
<evidence type="ECO:0000256" key="7">
    <source>
        <dbReference type="ARBA" id="ARBA00022911"/>
    </source>
</evidence>
<accession>A0A8H6Q1A4</accession>
<dbReference type="OrthoDB" id="4142200at2759"/>
<evidence type="ECO:0000256" key="15">
    <source>
        <dbReference type="SAM" id="Phobius"/>
    </source>
</evidence>
<dbReference type="InterPro" id="IPR005828">
    <property type="entry name" value="MFS_sugar_transport-like"/>
</dbReference>
<dbReference type="InterPro" id="IPR050360">
    <property type="entry name" value="MFS_Sugar_Transporters"/>
</dbReference>
<feature type="transmembrane region" description="Helical" evidence="15">
    <location>
        <begin position="296"/>
        <end position="319"/>
    </location>
</feature>
<dbReference type="Proteomes" id="UP000630445">
    <property type="component" value="Unassembled WGS sequence"/>
</dbReference>
<evidence type="ECO:0000256" key="12">
    <source>
        <dbReference type="ARBA" id="ARBA00043213"/>
    </source>
</evidence>
<dbReference type="PANTHER" id="PTHR48022">
    <property type="entry name" value="PLASTIDIC GLUCOSE TRANSPORTER 4"/>
    <property type="match status" value="1"/>
</dbReference>
<evidence type="ECO:0000313" key="19">
    <source>
        <dbReference type="Proteomes" id="UP000630445"/>
    </source>
</evidence>
<dbReference type="PANTHER" id="PTHR48022:SF47">
    <property type="entry name" value="MAJOR FACILITATOR SUPERFAMILY (MFS) PROFILE DOMAIN-CONTAINING PROTEIN"/>
    <property type="match status" value="1"/>
</dbReference>
<evidence type="ECO:0000256" key="13">
    <source>
        <dbReference type="ARBA" id="ARBA00068802"/>
    </source>
</evidence>
<evidence type="ECO:0000256" key="8">
    <source>
        <dbReference type="ARBA" id="ARBA00022989"/>
    </source>
</evidence>
<comment type="subunit">
    <text evidence="11">Interacts with creB.</text>
</comment>
<evidence type="ECO:0000256" key="10">
    <source>
        <dbReference type="ARBA" id="ARBA00037560"/>
    </source>
</evidence>
<dbReference type="FunFam" id="1.20.1250.20:FF:000026">
    <property type="entry name" value="MFS quinate transporter QutD"/>
    <property type="match status" value="1"/>
</dbReference>
<feature type="domain" description="Major facilitator superfamily (MFS) profile" evidence="16">
    <location>
        <begin position="15"/>
        <end position="462"/>
    </location>
</feature>
<keyword evidence="3 14" id="KW-0813">Transport</keyword>
<comment type="subcellular location">
    <subcellularLocation>
        <location evidence="1">Cell membrane</location>
        <topology evidence="1">Multi-pass membrane protein</topology>
    </subcellularLocation>
</comment>
<feature type="transmembrane region" description="Helical" evidence="15">
    <location>
        <begin position="57"/>
        <end position="75"/>
    </location>
</feature>
<evidence type="ECO:0000256" key="3">
    <source>
        <dbReference type="ARBA" id="ARBA00022448"/>
    </source>
</evidence>
<dbReference type="CDD" id="cd17356">
    <property type="entry name" value="MFS_HXT"/>
    <property type="match status" value="1"/>
</dbReference>
<reference evidence="18" key="1">
    <citation type="submission" date="2020-06" db="EMBL/GenBank/DDBJ databases">
        <title>Draft genome sequences of strains closely related to Aspergillus parafelis and Aspergillus hiratsukae.</title>
        <authorList>
            <person name="Dos Santos R.A.C."/>
            <person name="Rivero-Menendez O."/>
            <person name="Steenwyk J.L."/>
            <person name="Mead M.E."/>
            <person name="Goldman G.H."/>
            <person name="Alastruey-Izquierdo A."/>
            <person name="Rokas A."/>
        </authorList>
    </citation>
    <scope>NUCLEOTIDE SEQUENCE</scope>
    <source>
        <strain evidence="17">CNM-CM5793</strain>
        <strain evidence="18">CNM-CM6106</strain>
    </source>
</reference>
<sequence>MKLPTFPKVYNVYFVAVIATVGGMLFGFDISSMSAIIGTKQYIEFFDNPHGVRQGAINAALAAGSVFGSIIAGPISDWIGRRDSIMFACLWWLVGTAIQAGVTGFSTLMAGRVLNGVCVGITSSQVPVYLAEISKKEKRGSIIVIQQLAIEWGIFIMFFIGYGCSFIPGATSFRLAWGLQFVPCVILMIGLPFLPRSPRWLAKVDRTEEAITTLARIQAGGNIDDPLVVAEWEEITTVLSAERQAAPGWRKFFVNGMWRRTMAGFTVQAWQQLSGANVMTYYVVYVFQMANLSGNILLVSSGVQYALFIIFTSVIFFYIDKTGRRSLLIWGALGMAVCHFVVGGVLSSGAYVPGGVDGNLNVLIQVTGPRAHTVIAFSYLLIIIYALTLAPVAWVYAAEVWSLETRASGMSIAAVGNWLFNFALGLFVPPGFANITWKLFIVFGVLCLGAAVQVFFTYPETCGKTLEEVEEMFSKNGPKPWHTKPGHSKLDHLIEEARAKGLHVKDVGVKTETVENVDVEREKAAEAGVYTGCGLRR</sequence>
<evidence type="ECO:0000256" key="1">
    <source>
        <dbReference type="ARBA" id="ARBA00004651"/>
    </source>
</evidence>
<dbReference type="PROSITE" id="PS50850">
    <property type="entry name" value="MFS"/>
    <property type="match status" value="1"/>
</dbReference>
<feature type="transmembrane region" description="Helical" evidence="15">
    <location>
        <begin position="269"/>
        <end position="290"/>
    </location>
</feature>
<feature type="transmembrane region" description="Helical" evidence="15">
    <location>
        <begin position="12"/>
        <end position="37"/>
    </location>
</feature>
<proteinExistence type="inferred from homology"/>
<dbReference type="GO" id="GO:0005351">
    <property type="term" value="F:carbohydrate:proton symporter activity"/>
    <property type="evidence" value="ECO:0007669"/>
    <property type="project" value="TreeGrafter"/>
</dbReference>
<evidence type="ECO:0000256" key="14">
    <source>
        <dbReference type="RuleBase" id="RU003346"/>
    </source>
</evidence>
<feature type="transmembrane region" description="Helical" evidence="15">
    <location>
        <begin position="326"/>
        <end position="351"/>
    </location>
</feature>
<comment type="function">
    <text evidence="10">Integral membrane transporter that imports quinic acid to be catabolized as a carbon source.</text>
</comment>
<keyword evidence="9 15" id="KW-0472">Membrane</keyword>
<evidence type="ECO:0000256" key="9">
    <source>
        <dbReference type="ARBA" id="ARBA00023136"/>
    </source>
</evidence>
<evidence type="ECO:0000313" key="20">
    <source>
        <dbReference type="Proteomes" id="UP000662466"/>
    </source>
</evidence>
<evidence type="ECO:0000256" key="2">
    <source>
        <dbReference type="ARBA" id="ARBA00010992"/>
    </source>
</evidence>
<evidence type="ECO:0000259" key="16">
    <source>
        <dbReference type="PROSITE" id="PS50850"/>
    </source>
</evidence>
<gene>
    <name evidence="17" type="ORF">CNMCM5793_008060</name>
    <name evidence="18" type="ORF">CNMCM6106_001000</name>
</gene>
<dbReference type="PROSITE" id="PS00217">
    <property type="entry name" value="SUGAR_TRANSPORT_2"/>
    <property type="match status" value="1"/>
</dbReference>
<dbReference type="EMBL" id="JACBAF010002189">
    <property type="protein sequence ID" value="KAF7164483.1"/>
    <property type="molecule type" value="Genomic_DNA"/>
</dbReference>
<dbReference type="PROSITE" id="PS00216">
    <property type="entry name" value="SUGAR_TRANSPORT_1"/>
    <property type="match status" value="1"/>
</dbReference>
<dbReference type="SUPFAM" id="SSF103473">
    <property type="entry name" value="MFS general substrate transporter"/>
    <property type="match status" value="1"/>
</dbReference>
<comment type="similarity">
    <text evidence="2 14">Belongs to the major facilitator superfamily. Sugar transporter (TC 2.A.1.1) family.</text>
</comment>
<dbReference type="InterPro" id="IPR005829">
    <property type="entry name" value="Sugar_transporter_CS"/>
</dbReference>
<name>A0A8H6Q1A4_9EURO</name>
<feature type="transmembrane region" description="Helical" evidence="15">
    <location>
        <begin position="409"/>
        <end position="429"/>
    </location>
</feature>
<evidence type="ECO:0000313" key="17">
    <source>
        <dbReference type="EMBL" id="KAF7118530.1"/>
    </source>
</evidence>
<protein>
    <recommendedName>
        <fullName evidence="13">Probable quinate permease</fullName>
    </recommendedName>
    <alternativeName>
        <fullName evidence="12">Quinate transporter</fullName>
    </alternativeName>
</protein>
<feature type="transmembrane region" description="Helical" evidence="15">
    <location>
        <begin position="175"/>
        <end position="194"/>
    </location>
</feature>
<evidence type="ECO:0000256" key="11">
    <source>
        <dbReference type="ARBA" id="ARBA00038682"/>
    </source>
</evidence>
<comment type="caution">
    <text evidence="18">The sequence shown here is derived from an EMBL/GenBank/DDBJ whole genome shotgun (WGS) entry which is preliminary data.</text>
</comment>
<feature type="transmembrane region" description="Helical" evidence="15">
    <location>
        <begin position="143"/>
        <end position="163"/>
    </location>
</feature>